<sequence>MIFCEHCFNDREIASIICSVSASNVGECPVCHHREGHLYDTSTQSELTPYFEELLSIYTPSTMLPDTYPKAETRSLIDDLKERWNIFSGIPRIHIYEILKSVCHELYVNVPEILDGTVGIPELYDNVYLQSHALLKNNDWDAFVTEIKTKNRYHSKLINFDILEKYCSFIRKTYKTGDLFYRARISEQTGYPISEMSAPPAGKSSEGRANARGITCLYVASDVDTTLHEVRAGVFDFVSVGTFRLKQDITVVDLRAITEISPFVDGLEYLDHAINKQYLEKLNSEMSKSLRRSDSTLDYVPTQYIVDFIKSIEHNGTQEYDGIEYNSTTNPGGYNLAIFNPDLFECVSVSVYDIEKLQYTSKKVL</sequence>
<dbReference type="SMART" id="SM00953">
    <property type="entry name" value="RES"/>
    <property type="match status" value="1"/>
</dbReference>
<feature type="domain" description="RES" evidence="1">
    <location>
        <begin position="192"/>
        <end position="350"/>
    </location>
</feature>
<evidence type="ECO:0000313" key="3">
    <source>
        <dbReference type="Proteomes" id="UP000824136"/>
    </source>
</evidence>
<reference evidence="2" key="1">
    <citation type="submission" date="2020-10" db="EMBL/GenBank/DDBJ databases">
        <authorList>
            <person name="Gilroy R."/>
        </authorList>
    </citation>
    <scope>NUCLEOTIDE SEQUENCE</scope>
    <source>
        <strain evidence="2">CHK33-4379</strain>
    </source>
</reference>
<dbReference type="InterPro" id="IPR014914">
    <property type="entry name" value="RES_dom"/>
</dbReference>
<evidence type="ECO:0000313" key="2">
    <source>
        <dbReference type="EMBL" id="HIT59461.1"/>
    </source>
</evidence>
<protein>
    <submittedName>
        <fullName evidence="2">RES family NAD+ phosphorylase</fullName>
    </submittedName>
</protein>
<dbReference type="Proteomes" id="UP000824136">
    <property type="component" value="Unassembled WGS sequence"/>
</dbReference>
<name>A0A9D1GU25_9FIRM</name>
<dbReference type="EMBL" id="DVLL01000022">
    <property type="protein sequence ID" value="HIT59461.1"/>
    <property type="molecule type" value="Genomic_DNA"/>
</dbReference>
<reference evidence="2" key="2">
    <citation type="journal article" date="2021" name="PeerJ">
        <title>Extensive microbial diversity within the chicken gut microbiome revealed by metagenomics and culture.</title>
        <authorList>
            <person name="Gilroy R."/>
            <person name="Ravi A."/>
            <person name="Getino M."/>
            <person name="Pursley I."/>
            <person name="Horton D.L."/>
            <person name="Alikhan N.F."/>
            <person name="Baker D."/>
            <person name="Gharbi K."/>
            <person name="Hall N."/>
            <person name="Watson M."/>
            <person name="Adriaenssens E.M."/>
            <person name="Foster-Nyarko E."/>
            <person name="Jarju S."/>
            <person name="Secka A."/>
            <person name="Antonio M."/>
            <person name="Oren A."/>
            <person name="Chaudhuri R.R."/>
            <person name="La Ragione R."/>
            <person name="Hildebrand F."/>
            <person name="Pallen M.J."/>
        </authorList>
    </citation>
    <scope>NUCLEOTIDE SEQUENCE</scope>
    <source>
        <strain evidence="2">CHK33-4379</strain>
    </source>
</reference>
<comment type="caution">
    <text evidence="2">The sequence shown here is derived from an EMBL/GenBank/DDBJ whole genome shotgun (WGS) entry which is preliminary data.</text>
</comment>
<dbReference type="Pfam" id="PF08808">
    <property type="entry name" value="RES"/>
    <property type="match status" value="1"/>
</dbReference>
<organism evidence="2 3">
    <name type="scientific">Candidatus Faeciplasma pullistercoris</name>
    <dbReference type="NCBI Taxonomy" id="2840800"/>
    <lineage>
        <taxon>Bacteria</taxon>
        <taxon>Bacillati</taxon>
        <taxon>Bacillota</taxon>
        <taxon>Clostridia</taxon>
        <taxon>Eubacteriales</taxon>
        <taxon>Oscillospiraceae</taxon>
        <taxon>Oscillospiraceae incertae sedis</taxon>
        <taxon>Candidatus Faeciplasma</taxon>
    </lineage>
</organism>
<evidence type="ECO:0000259" key="1">
    <source>
        <dbReference type="SMART" id="SM00953"/>
    </source>
</evidence>
<accession>A0A9D1GU25</accession>
<gene>
    <name evidence="2" type="ORF">IAC39_07115</name>
</gene>
<dbReference type="AlphaFoldDB" id="A0A9D1GU25"/>
<proteinExistence type="predicted"/>